<dbReference type="Proteomes" id="UP000011531">
    <property type="component" value="Unassembled WGS sequence"/>
</dbReference>
<accession>L9Y1H6</accession>
<dbReference type="RefSeq" id="WP_008419468.1">
    <property type="nucleotide sequence ID" value="NZ_AOIA01000014.1"/>
</dbReference>
<dbReference type="EMBL" id="AOIA01000014">
    <property type="protein sequence ID" value="ELY66733.1"/>
    <property type="molecule type" value="Genomic_DNA"/>
</dbReference>
<dbReference type="InterPro" id="IPR036390">
    <property type="entry name" value="WH_DNA-bd_sf"/>
</dbReference>
<name>L9Y1H6_9EURY</name>
<dbReference type="AlphaFoldDB" id="L9Y1H6"/>
<evidence type="ECO:0000313" key="3">
    <source>
        <dbReference type="Proteomes" id="UP000011531"/>
    </source>
</evidence>
<dbReference type="SUPFAM" id="SSF46785">
    <property type="entry name" value="Winged helix' DNA-binding domain"/>
    <property type="match status" value="1"/>
</dbReference>
<dbReference type="InterPro" id="IPR001845">
    <property type="entry name" value="HTH_ArsR_DNA-bd_dom"/>
</dbReference>
<dbReference type="Gene3D" id="1.10.10.10">
    <property type="entry name" value="Winged helix-like DNA-binding domain superfamily/Winged helix DNA-binding domain"/>
    <property type="match status" value="1"/>
</dbReference>
<evidence type="ECO:0000313" key="2">
    <source>
        <dbReference type="EMBL" id="ELY66733.1"/>
    </source>
</evidence>
<proteinExistence type="predicted"/>
<protein>
    <recommendedName>
        <fullName evidence="1">HTH arsR-type domain-containing protein</fullName>
    </recommendedName>
</protein>
<reference evidence="2 3" key="1">
    <citation type="journal article" date="2014" name="PLoS Genet.">
        <title>Phylogenetically driven sequencing of extremely halophilic archaea reveals strategies for static and dynamic osmo-response.</title>
        <authorList>
            <person name="Becker E.A."/>
            <person name="Seitzer P.M."/>
            <person name="Tritt A."/>
            <person name="Larsen D."/>
            <person name="Krusor M."/>
            <person name="Yao A.I."/>
            <person name="Wu D."/>
            <person name="Madern D."/>
            <person name="Eisen J.A."/>
            <person name="Darling A.E."/>
            <person name="Facciotti M.T."/>
        </authorList>
    </citation>
    <scope>NUCLEOTIDE SEQUENCE [LARGE SCALE GENOMIC DNA]</scope>
    <source>
        <strain evidence="2 3">DSM 18795</strain>
    </source>
</reference>
<sequence length="78" mass="8820">MTRERDDTGQYVETVGLEDVLQVFDDVRGPVVTSSDVADALDCTTEAARQKLTRLYDRGVVDKRKPGRTVVYWRVDGE</sequence>
<evidence type="ECO:0000259" key="1">
    <source>
        <dbReference type="PROSITE" id="PS50987"/>
    </source>
</evidence>
<keyword evidence="3" id="KW-1185">Reference proteome</keyword>
<dbReference type="InterPro" id="IPR036388">
    <property type="entry name" value="WH-like_DNA-bd_sf"/>
</dbReference>
<dbReference type="GO" id="GO:0003700">
    <property type="term" value="F:DNA-binding transcription factor activity"/>
    <property type="evidence" value="ECO:0007669"/>
    <property type="project" value="InterPro"/>
</dbReference>
<dbReference type="PROSITE" id="PS50987">
    <property type="entry name" value="HTH_ARSR_2"/>
    <property type="match status" value="1"/>
</dbReference>
<feature type="domain" description="HTH arsR-type" evidence="1">
    <location>
        <begin position="1"/>
        <end position="78"/>
    </location>
</feature>
<comment type="caution">
    <text evidence="2">The sequence shown here is derived from an EMBL/GenBank/DDBJ whole genome shotgun (WGS) entry which is preliminary data.</text>
</comment>
<gene>
    <name evidence="2" type="ORF">C492_00479</name>
</gene>
<dbReference type="OrthoDB" id="189973at2157"/>
<organism evidence="2 3">
    <name type="scientific">Natronococcus jeotgali DSM 18795</name>
    <dbReference type="NCBI Taxonomy" id="1227498"/>
    <lineage>
        <taxon>Archaea</taxon>
        <taxon>Methanobacteriati</taxon>
        <taxon>Methanobacteriota</taxon>
        <taxon>Stenosarchaea group</taxon>
        <taxon>Halobacteria</taxon>
        <taxon>Halobacteriales</taxon>
        <taxon>Natrialbaceae</taxon>
        <taxon>Natronococcus</taxon>
    </lineage>
</organism>